<dbReference type="OrthoDB" id="245697at2759"/>
<dbReference type="GO" id="GO:0000747">
    <property type="term" value="P:conjugation with cellular fusion"/>
    <property type="evidence" value="ECO:0007669"/>
    <property type="project" value="TreeGrafter"/>
</dbReference>
<dbReference type="CDD" id="cd13945">
    <property type="entry name" value="Chs5_N"/>
    <property type="match status" value="1"/>
</dbReference>
<dbReference type="InterPro" id="IPR031673">
    <property type="entry name" value="Chs5_N"/>
</dbReference>
<evidence type="ECO:0000256" key="2">
    <source>
        <dbReference type="SAM" id="MobiDB-lite"/>
    </source>
</evidence>
<dbReference type="Gene3D" id="6.20.120.50">
    <property type="match status" value="1"/>
</dbReference>
<reference evidence="5" key="1">
    <citation type="submission" date="2020-10" db="EMBL/GenBank/DDBJ databases">
        <authorList>
            <person name="Roach M.J.R."/>
        </authorList>
    </citation>
    <scope>NUCLEOTIDE SEQUENCE</scope>
    <source>
        <strain evidence="5">CBS 1945</strain>
    </source>
</reference>
<dbReference type="KEGG" id="bnn:FOA43_000648"/>
<dbReference type="InterPro" id="IPR003961">
    <property type="entry name" value="FN3_dom"/>
</dbReference>
<dbReference type="Gene3D" id="2.60.40.10">
    <property type="entry name" value="Immunoglobulins"/>
    <property type="match status" value="1"/>
</dbReference>
<keyword evidence="6" id="KW-1185">Reference proteome</keyword>
<dbReference type="InterPro" id="IPR036116">
    <property type="entry name" value="FN3_sf"/>
</dbReference>
<dbReference type="InterPro" id="IPR013783">
    <property type="entry name" value="Ig-like_fold"/>
</dbReference>
<feature type="coiled-coil region" evidence="1">
    <location>
        <begin position="44"/>
        <end position="71"/>
    </location>
</feature>
<dbReference type="SUPFAM" id="SSF49265">
    <property type="entry name" value="Fibronectin type III"/>
    <property type="match status" value="1"/>
</dbReference>
<dbReference type="InterPro" id="IPR036420">
    <property type="entry name" value="BRCT_dom_sf"/>
</dbReference>
<dbReference type="InterPro" id="IPR052827">
    <property type="entry name" value="CHS_Export/Cell_Fusion_Reg"/>
</dbReference>
<dbReference type="InterPro" id="IPR031669">
    <property type="entry name" value="Fn3_2"/>
</dbReference>
<dbReference type="GO" id="GO:0034044">
    <property type="term" value="C:exomer complex"/>
    <property type="evidence" value="ECO:0007669"/>
    <property type="project" value="TreeGrafter"/>
</dbReference>
<dbReference type="GO" id="GO:0046983">
    <property type="term" value="F:protein dimerization activity"/>
    <property type="evidence" value="ECO:0007669"/>
    <property type="project" value="InterPro"/>
</dbReference>
<dbReference type="Gene3D" id="3.40.50.10190">
    <property type="entry name" value="BRCT domain"/>
    <property type="match status" value="1"/>
</dbReference>
<feature type="domain" description="BRCT" evidence="3">
    <location>
        <begin position="164"/>
        <end position="258"/>
    </location>
</feature>
<dbReference type="AlphaFoldDB" id="A0A875RXH3"/>
<dbReference type="GO" id="GO:0005802">
    <property type="term" value="C:trans-Golgi network"/>
    <property type="evidence" value="ECO:0007669"/>
    <property type="project" value="TreeGrafter"/>
</dbReference>
<dbReference type="Proteomes" id="UP000662931">
    <property type="component" value="Chromosome 1"/>
</dbReference>
<evidence type="ECO:0000259" key="3">
    <source>
        <dbReference type="PROSITE" id="PS50172"/>
    </source>
</evidence>
<dbReference type="PROSITE" id="PS50172">
    <property type="entry name" value="BRCT"/>
    <property type="match status" value="1"/>
</dbReference>
<dbReference type="Pfam" id="PF16892">
    <property type="entry name" value="CHS5_N"/>
    <property type="match status" value="1"/>
</dbReference>
<evidence type="ECO:0000313" key="6">
    <source>
        <dbReference type="Proteomes" id="UP000662931"/>
    </source>
</evidence>
<sequence length="505" mass="57003">MVEVSLTVGKLDASLALLLTKDHHLIEFPTILLPDGISTGSIVKIECDRDLKEEERENEQFNNLQEEIYETFGKHEPEKPSLKVVNVTQTSCVLEWEPLQLGTAELKSMTLYKNGSKLGQIKNPKLKKNIKLSGLPVDTTYKFQLKMDTTAGIYHSNTIELKTHKMTDLSGISICVGSIDFDKETQFTLNDIYDLIKNIGAKPINRKVKIDTTQFICTDPSGVECEKAKSMNIPVVRPEWLKACELERRIVGVNKFYINSETPIWKEKDFWEVPELPEAANAEELKGQPEGPEEPEEPKEELKEETKEPEQPKQEPKQEPKEEPKQEPKEEPKQEPKEEPKEEPKQESKEEPKELKKPKGPEELKEAVENTEEKLDKSITEEEIKPNESISAGPIEEVAAVTASEPVLHPTEATPENSTLDPVELTTSALSGPVDESKETLPTPTESRADSVPEELNEEPEMLKGIVKEANDDENSPKSASPEPAQFKHGKKNNTKKHNKKKRRK</sequence>
<dbReference type="RefSeq" id="XP_038776903.1">
    <property type="nucleotide sequence ID" value="XM_038920975.1"/>
</dbReference>
<dbReference type="CDD" id="cd00063">
    <property type="entry name" value="FN3"/>
    <property type="match status" value="1"/>
</dbReference>
<feature type="compositionally biased region" description="Polar residues" evidence="2">
    <location>
        <begin position="414"/>
        <end position="430"/>
    </location>
</feature>
<accession>A0A875RXH3</accession>
<proteinExistence type="predicted"/>
<feature type="region of interest" description="Disordered" evidence="2">
    <location>
        <begin position="281"/>
        <end position="505"/>
    </location>
</feature>
<dbReference type="SUPFAM" id="SSF52113">
    <property type="entry name" value="BRCT domain"/>
    <property type="match status" value="1"/>
</dbReference>
<dbReference type="PANTHER" id="PTHR47351">
    <property type="entry name" value="CHITIN BIOSYNTHESIS PROTEIN CHS5"/>
    <property type="match status" value="1"/>
</dbReference>
<dbReference type="GeneID" id="62194049"/>
<organism evidence="5 6">
    <name type="scientific">Eeniella nana</name>
    <name type="common">Yeast</name>
    <name type="synonym">Brettanomyces nanus</name>
    <dbReference type="NCBI Taxonomy" id="13502"/>
    <lineage>
        <taxon>Eukaryota</taxon>
        <taxon>Fungi</taxon>
        <taxon>Dikarya</taxon>
        <taxon>Ascomycota</taxon>
        <taxon>Saccharomycotina</taxon>
        <taxon>Pichiomycetes</taxon>
        <taxon>Pichiales</taxon>
        <taxon>Pichiaceae</taxon>
        <taxon>Brettanomyces</taxon>
    </lineage>
</organism>
<name>A0A875RXH3_EENNA</name>
<feature type="domain" description="Fibronectin type-III" evidence="4">
    <location>
        <begin position="76"/>
        <end position="170"/>
    </location>
</feature>
<dbReference type="InterPro" id="IPR001357">
    <property type="entry name" value="BRCT_dom"/>
</dbReference>
<dbReference type="PROSITE" id="PS50853">
    <property type="entry name" value="FN3"/>
    <property type="match status" value="1"/>
</dbReference>
<dbReference type="EMBL" id="CP064812">
    <property type="protein sequence ID" value="QPG73338.1"/>
    <property type="molecule type" value="Genomic_DNA"/>
</dbReference>
<dbReference type="SMART" id="SM00292">
    <property type="entry name" value="BRCT"/>
    <property type="match status" value="1"/>
</dbReference>
<feature type="compositionally biased region" description="Basic and acidic residues" evidence="2">
    <location>
        <begin position="300"/>
        <end position="386"/>
    </location>
</feature>
<feature type="compositionally biased region" description="Basic residues" evidence="2">
    <location>
        <begin position="488"/>
        <end position="505"/>
    </location>
</feature>
<dbReference type="Pfam" id="PF16893">
    <property type="entry name" value="fn3_2"/>
    <property type="match status" value="1"/>
</dbReference>
<protein>
    <recommendedName>
        <fullName evidence="7">Chitin biosynthesis protein CHS5</fullName>
    </recommendedName>
</protein>
<dbReference type="GO" id="GO:0006893">
    <property type="term" value="P:Golgi to plasma membrane transport"/>
    <property type="evidence" value="ECO:0007669"/>
    <property type="project" value="TreeGrafter"/>
</dbReference>
<evidence type="ECO:0000259" key="4">
    <source>
        <dbReference type="PROSITE" id="PS50853"/>
    </source>
</evidence>
<keyword evidence="1" id="KW-0175">Coiled coil</keyword>
<evidence type="ECO:0000313" key="5">
    <source>
        <dbReference type="EMBL" id="QPG73338.1"/>
    </source>
</evidence>
<dbReference type="Pfam" id="PF00533">
    <property type="entry name" value="BRCT"/>
    <property type="match status" value="1"/>
</dbReference>
<evidence type="ECO:0008006" key="7">
    <source>
        <dbReference type="Google" id="ProtNLM"/>
    </source>
</evidence>
<gene>
    <name evidence="5" type="ORF">FOA43_000648</name>
</gene>
<dbReference type="PANTHER" id="PTHR47351:SF1">
    <property type="entry name" value="CHITIN BIOSYNTHESIS PROTEIN CHS5"/>
    <property type="match status" value="1"/>
</dbReference>
<evidence type="ECO:0000256" key="1">
    <source>
        <dbReference type="SAM" id="Coils"/>
    </source>
</evidence>